<proteinExistence type="predicted"/>
<keyword evidence="2" id="KW-1185">Reference proteome</keyword>
<comment type="caution">
    <text evidence="1">The sequence shown here is derived from an EMBL/GenBank/DDBJ whole genome shotgun (WGS) entry which is preliminary data.</text>
</comment>
<sequence>MPAEPLHRHQSSLEGILDFSTRPPLSAAQHQAAARKFAELIDHFDQGTNQQPRDKRYDRVKLVRLTYEYARTEESKGNFLLAFFESAGTPVYDNFDAHPIDLSNPNTEAVLRDSIHNFADYLFENFFLPLKASARKTPQPSPASHSAVLSILQEPHTFLGTPDRVAALRGACLIRDHHRCVITRLFDGEEAEKRINGARLQGIVALDDEGNPFTPGNKYDLLQVAHILPHSLTQLSANNNLNNSKAAALAILNMFDHGAAHLIEGTDIDRPGNAITVTSFMHQWFGNFKVFFEPVEQQAHTYRIDTFSPMILGDVLPVTRTLYLTESRTIDPPSPRLLAIHNAIAHILHLSAAGAYIDKILRDLEDQSVREDGSSELDLLVKLKLQLQGWPAGQAAEGPA</sequence>
<protein>
    <submittedName>
        <fullName evidence="1">Uncharacterized protein</fullName>
    </submittedName>
</protein>
<gene>
    <name evidence="1" type="ORF">CRV2_00019030</name>
</gene>
<reference evidence="1" key="2">
    <citation type="submission" date="2021-10" db="EMBL/GenBank/DDBJ databases">
        <authorList>
            <person name="Piombo E."/>
        </authorList>
    </citation>
    <scope>NUCLEOTIDE SEQUENCE</scope>
</reference>
<accession>A0ACA9UK64</accession>
<dbReference type="EMBL" id="CADEHS020000527">
    <property type="protein sequence ID" value="CAG9953457.1"/>
    <property type="molecule type" value="Genomic_DNA"/>
</dbReference>
<reference evidence="1" key="1">
    <citation type="submission" date="2020-04" db="EMBL/GenBank/DDBJ databases">
        <authorList>
            <person name="Broberg M."/>
        </authorList>
    </citation>
    <scope>NUCLEOTIDE SEQUENCE</scope>
</reference>
<evidence type="ECO:0000313" key="1">
    <source>
        <dbReference type="EMBL" id="CAG9953457.1"/>
    </source>
</evidence>
<name>A0ACA9UK64_BIOOC</name>
<evidence type="ECO:0000313" key="2">
    <source>
        <dbReference type="Proteomes" id="UP000836387"/>
    </source>
</evidence>
<organism evidence="1 2">
    <name type="scientific">Clonostachys rosea f. rosea IK726</name>
    <dbReference type="NCBI Taxonomy" id="1349383"/>
    <lineage>
        <taxon>Eukaryota</taxon>
        <taxon>Fungi</taxon>
        <taxon>Dikarya</taxon>
        <taxon>Ascomycota</taxon>
        <taxon>Pezizomycotina</taxon>
        <taxon>Sordariomycetes</taxon>
        <taxon>Hypocreomycetidae</taxon>
        <taxon>Hypocreales</taxon>
        <taxon>Bionectriaceae</taxon>
        <taxon>Clonostachys</taxon>
    </lineage>
</organism>
<dbReference type="Proteomes" id="UP000836387">
    <property type="component" value="Unassembled WGS sequence"/>
</dbReference>